<sequence length="336" mass="36900">MIMRFLQLNGLGAIVLVAGLLQGCATQLPITFAVDVDTPEPSQHAYVSADQDQPRSLAFSHQIPAGQVQANGPVLAYKFQQEKKDIDTPKFFTDALSRELKARELPVDLNGTADDQIQLLSYESISHRNNGFSPLVMIAMVKLNLIENGTNHRIAAMIKRAKVPVWTVVESRLVEATINQPQELLVKEVAAKVNLALFKNRLADEQVDALIDSVRGNAGNAGDEDLAYQQVYELGFSNNPKALPALREFSASEAEYIRLAAISGMGMLGGEAVLDELKALYQSGKLWQDRAVALKAIGDINSPDALVFLKQEQQKWQGQTSQEAVWNSKLVALYLD</sequence>
<dbReference type="PROSITE" id="PS51257">
    <property type="entry name" value="PROKAR_LIPOPROTEIN"/>
    <property type="match status" value="1"/>
</dbReference>
<dbReference type="Pfam" id="PF13646">
    <property type="entry name" value="HEAT_2"/>
    <property type="match status" value="1"/>
</dbReference>
<protein>
    <submittedName>
        <fullName evidence="1">HEAT repeat domain-containing protein</fullName>
    </submittedName>
</protein>
<organism evidence="1 2">
    <name type="scientific">Denitromonas halophila</name>
    <dbReference type="NCBI Taxonomy" id="1629404"/>
    <lineage>
        <taxon>Bacteria</taxon>
        <taxon>Pseudomonadati</taxon>
        <taxon>Pseudomonadota</taxon>
        <taxon>Betaproteobacteria</taxon>
        <taxon>Rhodocyclales</taxon>
        <taxon>Zoogloeaceae</taxon>
        <taxon>Denitromonas</taxon>
    </lineage>
</organism>
<dbReference type="Gene3D" id="1.25.10.10">
    <property type="entry name" value="Leucine-rich Repeat Variant"/>
    <property type="match status" value="1"/>
</dbReference>
<dbReference type="OrthoDB" id="8773546at2"/>
<keyword evidence="2" id="KW-1185">Reference proteome</keyword>
<dbReference type="EMBL" id="VMNK01000019">
    <property type="protein sequence ID" value="TVO51609.1"/>
    <property type="molecule type" value="Genomic_DNA"/>
</dbReference>
<accession>A0A557QFC6</accession>
<evidence type="ECO:0000313" key="2">
    <source>
        <dbReference type="Proteomes" id="UP000319502"/>
    </source>
</evidence>
<dbReference type="InterPro" id="IPR011989">
    <property type="entry name" value="ARM-like"/>
</dbReference>
<reference evidence="1 2" key="1">
    <citation type="submission" date="2019-07" db="EMBL/GenBank/DDBJ databases">
        <title>The pathways for chlorine oxyanion respiration interact through the shared metabolite chlorate.</title>
        <authorList>
            <person name="Barnum T.P."/>
            <person name="Cheng Y."/>
            <person name="Hill K.A."/>
            <person name="Lucas L.N."/>
            <person name="Carlson H.K."/>
            <person name="Coates J.D."/>
        </authorList>
    </citation>
    <scope>NUCLEOTIDE SEQUENCE [LARGE SCALE GENOMIC DNA]</scope>
    <source>
        <strain evidence="1 2">SFB-3</strain>
    </source>
</reference>
<dbReference type="Proteomes" id="UP000319502">
    <property type="component" value="Unassembled WGS sequence"/>
</dbReference>
<dbReference type="AlphaFoldDB" id="A0A557QFC6"/>
<name>A0A557QFC6_9RHOO</name>
<comment type="caution">
    <text evidence="1">The sequence shown here is derived from an EMBL/GenBank/DDBJ whole genome shotgun (WGS) entry which is preliminary data.</text>
</comment>
<gene>
    <name evidence="1" type="ORF">FHP91_19290</name>
</gene>
<evidence type="ECO:0000313" key="1">
    <source>
        <dbReference type="EMBL" id="TVO51609.1"/>
    </source>
</evidence>
<dbReference type="InterPro" id="IPR016024">
    <property type="entry name" value="ARM-type_fold"/>
</dbReference>
<dbReference type="SUPFAM" id="SSF48371">
    <property type="entry name" value="ARM repeat"/>
    <property type="match status" value="1"/>
</dbReference>
<proteinExistence type="predicted"/>